<evidence type="ECO:0000313" key="2">
    <source>
        <dbReference type="EMBL" id="KXB29822.1"/>
    </source>
</evidence>
<dbReference type="RefSeq" id="WP_066886196.1">
    <property type="nucleotide sequence ID" value="NZ_LODL01000035.1"/>
</dbReference>
<dbReference type="SUPFAM" id="SSF69360">
    <property type="entry name" value="Cell wall binding repeat"/>
    <property type="match status" value="1"/>
</dbReference>
<evidence type="ECO:0008006" key="4">
    <source>
        <dbReference type="Google" id="ProtNLM"/>
    </source>
</evidence>
<protein>
    <recommendedName>
        <fullName evidence="4">WG repeat-containing protein</fullName>
    </recommendedName>
</protein>
<dbReference type="Pfam" id="PF14903">
    <property type="entry name" value="WG_beta_rep"/>
    <property type="match status" value="1"/>
</dbReference>
<comment type="caution">
    <text evidence="2">The sequence shown here is derived from an EMBL/GenBank/DDBJ whole genome shotgun (WGS) entry which is preliminary data.</text>
</comment>
<evidence type="ECO:0000313" key="3">
    <source>
        <dbReference type="Proteomes" id="UP000070186"/>
    </source>
</evidence>
<dbReference type="Proteomes" id="UP000070186">
    <property type="component" value="Unassembled WGS sequence"/>
</dbReference>
<dbReference type="InterPro" id="IPR032774">
    <property type="entry name" value="WG_beta_rep"/>
</dbReference>
<dbReference type="PANTHER" id="PTHR37841:SF1">
    <property type="entry name" value="DUF3298 DOMAIN-CONTAINING PROTEIN"/>
    <property type="match status" value="1"/>
</dbReference>
<gene>
    <name evidence="2" type="ORF">AT959_18050</name>
</gene>
<dbReference type="STRING" id="281362.AT959_18050"/>
<dbReference type="PANTHER" id="PTHR37841">
    <property type="entry name" value="GLR2918 PROTEIN"/>
    <property type="match status" value="1"/>
</dbReference>
<organism evidence="2 3">
    <name type="scientific">Dechloromonas denitrificans</name>
    <dbReference type="NCBI Taxonomy" id="281362"/>
    <lineage>
        <taxon>Bacteria</taxon>
        <taxon>Pseudomonadati</taxon>
        <taxon>Pseudomonadota</taxon>
        <taxon>Betaproteobacteria</taxon>
        <taxon>Rhodocyclales</taxon>
        <taxon>Azonexaceae</taxon>
        <taxon>Dechloromonas</taxon>
    </lineage>
</organism>
<sequence length="91" mass="10185">MFKKLIAALLSLSVLTLNACGTPGPKYRNVRSYSEGLAPVQTQGGRWGFVNERQEWVIQPKFEDAGEFQGGKAAVRQNGKWGFINKRGEWL</sequence>
<keyword evidence="3" id="KW-1185">Reference proteome</keyword>
<keyword evidence="1" id="KW-0732">Signal</keyword>
<evidence type="ECO:0000256" key="1">
    <source>
        <dbReference type="SAM" id="SignalP"/>
    </source>
</evidence>
<feature type="signal peptide" evidence="1">
    <location>
        <begin position="1"/>
        <end position="19"/>
    </location>
</feature>
<accession>A0A133XFU1</accession>
<proteinExistence type="predicted"/>
<feature type="chain" id="PRO_5007459648" description="WG repeat-containing protein" evidence="1">
    <location>
        <begin position="20"/>
        <end position="91"/>
    </location>
</feature>
<dbReference type="AlphaFoldDB" id="A0A133XFU1"/>
<dbReference type="EMBL" id="LODL01000035">
    <property type="protein sequence ID" value="KXB29822.1"/>
    <property type="molecule type" value="Genomic_DNA"/>
</dbReference>
<reference evidence="2 3" key="1">
    <citation type="submission" date="2015-12" db="EMBL/GenBank/DDBJ databases">
        <title>Nitrous oxide reduction kinetics distinguish bacteria harboring typical versus atypical NosZ.</title>
        <authorList>
            <person name="Yoon S."/>
            <person name="Nissen S."/>
            <person name="Park D."/>
            <person name="Sanford R.A."/>
            <person name="Loeffler F.E."/>
        </authorList>
    </citation>
    <scope>NUCLEOTIDE SEQUENCE [LARGE SCALE GENOMIC DNA]</scope>
    <source>
        <strain evidence="2 3">ATCC BAA-841</strain>
    </source>
</reference>
<name>A0A133XFU1_9RHOO</name>